<dbReference type="VEuPathDB" id="TrichDB:TVAG_317800"/>
<dbReference type="InterPro" id="IPR013087">
    <property type="entry name" value="Znf_C2H2_type"/>
</dbReference>
<dbReference type="VEuPathDB" id="TrichDB:TVAGG3_0551610"/>
<feature type="region of interest" description="Disordered" evidence="3">
    <location>
        <begin position="214"/>
        <end position="242"/>
    </location>
</feature>
<evidence type="ECO:0000259" key="4">
    <source>
        <dbReference type="PROSITE" id="PS00028"/>
    </source>
</evidence>
<name>A2F3M7_TRIV3</name>
<protein>
    <submittedName>
        <fullName evidence="5">3'-5' exonuclease family protein</fullName>
    </submittedName>
</protein>
<evidence type="ECO:0000313" key="6">
    <source>
        <dbReference type="Proteomes" id="UP000001542"/>
    </source>
</evidence>
<dbReference type="GO" id="GO:0005634">
    <property type="term" value="C:nucleus"/>
    <property type="evidence" value="ECO:0000318"/>
    <property type="project" value="GO_Central"/>
</dbReference>
<dbReference type="Pfam" id="PF01612">
    <property type="entry name" value="DNA_pol_A_exo1"/>
    <property type="match status" value="1"/>
</dbReference>
<evidence type="ECO:0000256" key="2">
    <source>
        <dbReference type="ARBA" id="ARBA00022801"/>
    </source>
</evidence>
<dbReference type="PROSITE" id="PS00028">
    <property type="entry name" value="ZINC_FINGER_C2H2_1"/>
    <property type="match status" value="1"/>
</dbReference>
<gene>
    <name evidence="5" type="ORF">TVAG_317800</name>
</gene>
<dbReference type="InParanoid" id="A2F3M7"/>
<dbReference type="KEGG" id="tva:4758316"/>
<dbReference type="GO" id="GO:0008408">
    <property type="term" value="F:3'-5' exonuclease activity"/>
    <property type="evidence" value="ECO:0000318"/>
    <property type="project" value="GO_Central"/>
</dbReference>
<dbReference type="Proteomes" id="UP000001542">
    <property type="component" value="Unassembled WGS sequence"/>
</dbReference>
<dbReference type="GO" id="GO:0003676">
    <property type="term" value="F:nucleic acid binding"/>
    <property type="evidence" value="ECO:0007669"/>
    <property type="project" value="InterPro"/>
</dbReference>
<dbReference type="OrthoDB" id="1920326at2759"/>
<reference evidence="5" key="1">
    <citation type="submission" date="2006-10" db="EMBL/GenBank/DDBJ databases">
        <authorList>
            <person name="Amadeo P."/>
            <person name="Zhao Q."/>
            <person name="Wortman J."/>
            <person name="Fraser-Liggett C."/>
            <person name="Carlton J."/>
        </authorList>
    </citation>
    <scope>NUCLEOTIDE SEQUENCE</scope>
    <source>
        <strain evidence="5">G3</strain>
    </source>
</reference>
<dbReference type="PANTHER" id="PTHR13620:SF104">
    <property type="entry name" value="EXONUCLEASE 3'-5' DOMAIN-CONTAINING PROTEIN 2"/>
    <property type="match status" value="1"/>
</dbReference>
<dbReference type="GO" id="GO:0005737">
    <property type="term" value="C:cytoplasm"/>
    <property type="evidence" value="ECO:0000318"/>
    <property type="project" value="GO_Central"/>
</dbReference>
<keyword evidence="6" id="KW-1185">Reference proteome</keyword>
<keyword evidence="2" id="KW-0378">Hydrolase</keyword>
<reference evidence="5" key="2">
    <citation type="journal article" date="2007" name="Science">
        <title>Draft genome sequence of the sexually transmitted pathogen Trichomonas vaginalis.</title>
        <authorList>
            <person name="Carlton J.M."/>
            <person name="Hirt R.P."/>
            <person name="Silva J.C."/>
            <person name="Delcher A.L."/>
            <person name="Schatz M."/>
            <person name="Zhao Q."/>
            <person name="Wortman J.R."/>
            <person name="Bidwell S.L."/>
            <person name="Alsmark U.C.M."/>
            <person name="Besteiro S."/>
            <person name="Sicheritz-Ponten T."/>
            <person name="Noel C.J."/>
            <person name="Dacks J.B."/>
            <person name="Foster P.G."/>
            <person name="Simillion C."/>
            <person name="Van de Peer Y."/>
            <person name="Miranda-Saavedra D."/>
            <person name="Barton G.J."/>
            <person name="Westrop G.D."/>
            <person name="Mueller S."/>
            <person name="Dessi D."/>
            <person name="Fiori P.L."/>
            <person name="Ren Q."/>
            <person name="Paulsen I."/>
            <person name="Zhang H."/>
            <person name="Bastida-Corcuera F.D."/>
            <person name="Simoes-Barbosa A."/>
            <person name="Brown M.T."/>
            <person name="Hayes R.D."/>
            <person name="Mukherjee M."/>
            <person name="Okumura C.Y."/>
            <person name="Schneider R."/>
            <person name="Smith A.J."/>
            <person name="Vanacova S."/>
            <person name="Villalvazo M."/>
            <person name="Haas B.J."/>
            <person name="Pertea M."/>
            <person name="Feldblyum T.V."/>
            <person name="Utterback T.R."/>
            <person name="Shu C.L."/>
            <person name="Osoegawa K."/>
            <person name="de Jong P.J."/>
            <person name="Hrdy I."/>
            <person name="Horvathova L."/>
            <person name="Zubacova Z."/>
            <person name="Dolezal P."/>
            <person name="Malik S.B."/>
            <person name="Logsdon J.M. Jr."/>
            <person name="Henze K."/>
            <person name="Gupta A."/>
            <person name="Wang C.C."/>
            <person name="Dunne R.L."/>
            <person name="Upcroft J.A."/>
            <person name="Upcroft P."/>
            <person name="White O."/>
            <person name="Salzberg S.L."/>
            <person name="Tang P."/>
            <person name="Chiu C.-H."/>
            <person name="Lee Y.-S."/>
            <person name="Embley T.M."/>
            <person name="Coombs G.H."/>
            <person name="Mottram J.C."/>
            <person name="Tachezy J."/>
            <person name="Fraser-Liggett C.M."/>
            <person name="Johnson P.J."/>
        </authorList>
    </citation>
    <scope>NUCLEOTIDE SEQUENCE [LARGE SCALE GENOMIC DNA]</scope>
    <source>
        <strain evidence="5">G3</strain>
    </source>
</reference>
<dbReference type="InterPro" id="IPR002562">
    <property type="entry name" value="3'-5'_exonuclease_dom"/>
</dbReference>
<dbReference type="InterPro" id="IPR036397">
    <property type="entry name" value="RNaseH_sf"/>
</dbReference>
<dbReference type="SMR" id="A2F3M7"/>
<dbReference type="AlphaFoldDB" id="A2F3M7"/>
<dbReference type="Gene3D" id="3.30.420.10">
    <property type="entry name" value="Ribonuclease H-like superfamily/Ribonuclease H"/>
    <property type="match status" value="1"/>
</dbReference>
<evidence type="ECO:0000256" key="3">
    <source>
        <dbReference type="SAM" id="MobiDB-lite"/>
    </source>
</evidence>
<keyword evidence="5" id="KW-0269">Exonuclease</keyword>
<dbReference type="GO" id="GO:0006139">
    <property type="term" value="P:nucleobase-containing compound metabolic process"/>
    <property type="evidence" value="ECO:0007669"/>
    <property type="project" value="InterPro"/>
</dbReference>
<proteinExistence type="predicted"/>
<dbReference type="eggNOG" id="KOG4373">
    <property type="taxonomic scope" value="Eukaryota"/>
</dbReference>
<feature type="domain" description="C2H2-type" evidence="4">
    <location>
        <begin position="480"/>
        <end position="501"/>
    </location>
</feature>
<evidence type="ECO:0000256" key="1">
    <source>
        <dbReference type="ARBA" id="ARBA00022722"/>
    </source>
</evidence>
<dbReference type="SMART" id="SM00355">
    <property type="entry name" value="ZnF_C2H2"/>
    <property type="match status" value="3"/>
</dbReference>
<dbReference type="InterPro" id="IPR012337">
    <property type="entry name" value="RNaseH-like_sf"/>
</dbReference>
<dbReference type="InterPro" id="IPR051132">
    <property type="entry name" value="3-5_Exonuclease_domain"/>
</dbReference>
<feature type="compositionally biased region" description="Basic residues" evidence="3">
    <location>
        <begin position="220"/>
        <end position="229"/>
    </location>
</feature>
<accession>A2F3M7</accession>
<dbReference type="EMBL" id="DS113599">
    <property type="protein sequence ID" value="EAY00495.1"/>
    <property type="molecule type" value="Genomic_DNA"/>
</dbReference>
<dbReference type="STRING" id="5722.A2F3M7"/>
<feature type="compositionally biased region" description="Basic and acidic residues" evidence="3">
    <location>
        <begin position="230"/>
        <end position="240"/>
    </location>
</feature>
<keyword evidence="1" id="KW-0540">Nuclease</keyword>
<sequence length="605" mass="70826">MLPRISFGPDSQQLDDLINVFWEEGETKLVDFFENTPVSVTVISSESDKLSECFNQFDDGNVICIDLEWKPNRNDQAHPISLFQFCSSKGVLIVPNSLEDGTDSLHNFLQAHTFYAKGISQDKKKLRQMFDETFDIIDIEKYYLTPNNLPLNFEQMITTLVGEPSAQFKDKKMTTSDWTKRPLSVKQILYAAFDVYGLFLAVKSLKMKYKSQKIVQPPKQKSKKDRKRKDKTEKVKKEPTPKSYRPVFTTDVAYRGSEIFDKSIIRKEKIYEPTKEFGPKQTMLNHYLATGEVTNNFCHICQKEFDDIKSHVWDFHGEIIPNLYFPCQTPSYLKRVIHEIILGLSVFKEVEENNWECQICHRKLNTIHIAFTHARLEHAKMIKQMPDMKLKDIVYSYYKMEKRIREENDHFYFDSTEFDNEEELKDYAWTNHGTILSSMWKHSPTCYNDEDIYSDEVMNLGIDCANKLKFGEVNHGILSCFDCGIGFDSPCELFVHLFHKHTQIFALQKEDIPEDYPLICYKIPGEFNRILMRFTLDNAIEELVNAMVLERKSENQYDLKCADCNVDMNDENSTWEHLSHHHLVCVFRKSKVMNFSSSDEENANE</sequence>
<organism evidence="5 6">
    <name type="scientific">Trichomonas vaginalis (strain ATCC PRA-98 / G3)</name>
    <dbReference type="NCBI Taxonomy" id="412133"/>
    <lineage>
        <taxon>Eukaryota</taxon>
        <taxon>Metamonada</taxon>
        <taxon>Parabasalia</taxon>
        <taxon>Trichomonadida</taxon>
        <taxon>Trichomonadidae</taxon>
        <taxon>Trichomonas</taxon>
    </lineage>
</organism>
<dbReference type="SUPFAM" id="SSF53098">
    <property type="entry name" value="Ribonuclease H-like"/>
    <property type="match status" value="1"/>
</dbReference>
<evidence type="ECO:0000313" key="5">
    <source>
        <dbReference type="EMBL" id="EAY00495.1"/>
    </source>
</evidence>
<dbReference type="RefSeq" id="XP_001313424.1">
    <property type="nucleotide sequence ID" value="XM_001313423.1"/>
</dbReference>
<dbReference type="PANTHER" id="PTHR13620">
    <property type="entry name" value="3-5 EXONUCLEASE"/>
    <property type="match status" value="1"/>
</dbReference>
<dbReference type="FunFam" id="3.30.420.10:FF:000221">
    <property type="entry name" value="3'-5' exonuclease family protein"/>
    <property type="match status" value="1"/>
</dbReference>